<dbReference type="Proteomes" id="UP000052020">
    <property type="component" value="Unassembled WGS sequence"/>
</dbReference>
<name>A0A0S7XM99_9BACT</name>
<accession>A0A0S7XM99</accession>
<dbReference type="SUPFAM" id="SSF54292">
    <property type="entry name" value="2Fe-2S ferredoxin-like"/>
    <property type="match status" value="1"/>
</dbReference>
<dbReference type="InterPro" id="IPR027980">
    <property type="entry name" value="RACo_C"/>
</dbReference>
<evidence type="ECO:0000313" key="3">
    <source>
        <dbReference type="Proteomes" id="UP000052020"/>
    </source>
</evidence>
<dbReference type="InterPro" id="IPR041414">
    <property type="entry name" value="Raco-like_middle"/>
</dbReference>
<dbReference type="InterPro" id="IPR052911">
    <property type="entry name" value="Corrinoid_activation_enz"/>
</dbReference>
<gene>
    <name evidence="2" type="ORF">AMK68_03530</name>
</gene>
<dbReference type="Gene3D" id="3.10.20.880">
    <property type="match status" value="1"/>
</dbReference>
<dbReference type="PANTHER" id="PTHR42895:SF2">
    <property type="entry name" value="IRON-SULFUR CLUSTER PROTEIN"/>
    <property type="match status" value="1"/>
</dbReference>
<dbReference type="SUPFAM" id="SSF53067">
    <property type="entry name" value="Actin-like ATPase domain"/>
    <property type="match status" value="1"/>
</dbReference>
<dbReference type="GO" id="GO:0051536">
    <property type="term" value="F:iron-sulfur cluster binding"/>
    <property type="evidence" value="ECO:0007669"/>
    <property type="project" value="InterPro"/>
</dbReference>
<dbReference type="Pfam" id="PF14574">
    <property type="entry name" value="RACo_C_ter"/>
    <property type="match status" value="1"/>
</dbReference>
<feature type="domain" description="2Fe-2S ferredoxin-type" evidence="1">
    <location>
        <begin position="2"/>
        <end position="93"/>
    </location>
</feature>
<comment type="caution">
    <text evidence="2">The sequence shown here is derived from an EMBL/GenBank/DDBJ whole genome shotgun (WGS) entry which is preliminary data.</text>
</comment>
<reference evidence="2 3" key="1">
    <citation type="journal article" date="2015" name="Microbiome">
        <title>Genomic resolution of linkages in carbon, nitrogen, and sulfur cycling among widespread estuary sediment bacteria.</title>
        <authorList>
            <person name="Baker B.J."/>
            <person name="Lazar C.S."/>
            <person name="Teske A.P."/>
            <person name="Dick G.J."/>
        </authorList>
    </citation>
    <scope>NUCLEOTIDE SEQUENCE [LARGE SCALE GENOMIC DNA]</scope>
    <source>
        <strain evidence="2">DG_56</strain>
    </source>
</reference>
<dbReference type="CDD" id="cd00207">
    <property type="entry name" value="fer2"/>
    <property type="match status" value="1"/>
</dbReference>
<dbReference type="Pfam" id="PF00111">
    <property type="entry name" value="Fer2"/>
    <property type="match status" value="1"/>
</dbReference>
<dbReference type="Gene3D" id="3.10.20.30">
    <property type="match status" value="1"/>
</dbReference>
<proteinExistence type="predicted"/>
<dbReference type="InterPro" id="IPR001041">
    <property type="entry name" value="2Fe-2S_ferredoxin-type"/>
</dbReference>
<dbReference type="InterPro" id="IPR043129">
    <property type="entry name" value="ATPase_NBD"/>
</dbReference>
<protein>
    <recommendedName>
        <fullName evidence="1">2Fe-2S ferredoxin-type domain-containing protein</fullName>
    </recommendedName>
</protein>
<dbReference type="InterPro" id="IPR012675">
    <property type="entry name" value="Beta-grasp_dom_sf"/>
</dbReference>
<dbReference type="PATRIC" id="fig|1704032.3.peg.531"/>
<dbReference type="InterPro" id="IPR042259">
    <property type="entry name" value="Raco-like_middle_sf"/>
</dbReference>
<evidence type="ECO:0000313" key="2">
    <source>
        <dbReference type="EMBL" id="KPJ63605.1"/>
    </source>
</evidence>
<evidence type="ECO:0000259" key="1">
    <source>
        <dbReference type="PROSITE" id="PS51085"/>
    </source>
</evidence>
<sequence length="636" mass="68441">MAKCLVIFHPEGRVVDVEKGSRLLDAAHAAGVVVDSPCGGEGICGKCRVRIRHGEVKAPSTTHLTTRQIRAGYCLACQATVESDLVVEVPIESQLATFQVLTREPELKEAAAVEAAKKLLGPLTTKRYLELSAPSVVDHVSDLHRVWRALGRSDDSVHRDLDLSQLRELGRVLRASDWRVTATVSDEPCPRLLQVEPGDRAESNYGIAIDTGTSTVVAQVVDMTTGDLLATATAYNAQLRFGEDVISRIIYAGEHETGLDELRGAVLDTANRLIAQVAEEADIDRSDITAVACAGNTTMAHLLLGLDPSTIRREPFVPLASVLEPISASEAGLAVNPRAVVYFCPAVSGFVGGDISAGVAAVGIGERRDLSMLIDIGTNGEIVLGNRDWLISCSCSAGPAFEGSGIQYGMHATVGAIERISIDLEHDQIDFRTIGGGRPRGICGSGLVDALAEMRRNDMIDRAGNLNLGLEHPRIREGLEGPECVLVWGEQVGREDDIVLRAADIENLLRSKAAVFAGARVLLRSVGLDLDDVEHVFVAGGFGNFLSVDKAMFIGLLPDLPLERFQFIGNASLAGARLALLSDEARRRLRRDAQRMTYCELSVEPTFMDEYVSALFLPHTDLTLFPTVSRQLEAAG</sequence>
<dbReference type="Pfam" id="PF17651">
    <property type="entry name" value="Raco_middle"/>
    <property type="match status" value="1"/>
</dbReference>
<dbReference type="EMBL" id="LIZY01000074">
    <property type="protein sequence ID" value="KPJ63605.1"/>
    <property type="molecule type" value="Genomic_DNA"/>
</dbReference>
<dbReference type="AlphaFoldDB" id="A0A0S7XM99"/>
<dbReference type="PROSITE" id="PS51085">
    <property type="entry name" value="2FE2S_FER_2"/>
    <property type="match status" value="1"/>
</dbReference>
<organism evidence="2 3">
    <name type="scientific">candidate division KD3-62 bacterium DG_56</name>
    <dbReference type="NCBI Taxonomy" id="1704032"/>
    <lineage>
        <taxon>Bacteria</taxon>
        <taxon>candidate division KD3-62</taxon>
    </lineage>
</organism>
<dbReference type="InterPro" id="IPR036010">
    <property type="entry name" value="2Fe-2S_ferredoxin-like_sf"/>
</dbReference>
<dbReference type="Gene3D" id="3.30.420.480">
    <property type="entry name" value="Domain of unknown function (DUF4445)"/>
    <property type="match status" value="1"/>
</dbReference>
<dbReference type="PANTHER" id="PTHR42895">
    <property type="entry name" value="IRON-SULFUR CLUSTER-BINDING PROTEIN-RELATED"/>
    <property type="match status" value="1"/>
</dbReference>
<dbReference type="InterPro" id="IPR040506">
    <property type="entry name" value="RACo_linker"/>
</dbReference>
<dbReference type="Pfam" id="PF17650">
    <property type="entry name" value="RACo_linker"/>
    <property type="match status" value="1"/>
</dbReference>